<keyword evidence="2" id="KW-0067">ATP-binding</keyword>
<feature type="compositionally biased region" description="Low complexity" evidence="4">
    <location>
        <begin position="1"/>
        <end position="21"/>
    </location>
</feature>
<gene>
    <name evidence="6" type="ORF">FHU32_000421</name>
</gene>
<keyword evidence="2" id="KW-0347">Helicase</keyword>
<dbReference type="Gene3D" id="3.90.320.10">
    <property type="match status" value="1"/>
</dbReference>
<keyword evidence="6" id="KW-0378">Hydrolase</keyword>
<evidence type="ECO:0000313" key="6">
    <source>
        <dbReference type="EMBL" id="MBB3115233.1"/>
    </source>
</evidence>
<dbReference type="Proteomes" id="UP000612712">
    <property type="component" value="Unassembled WGS sequence"/>
</dbReference>
<sequence length="310" mass="34236">MTTDSTRPADPTTPADTTPTTPDTPTPADPTAPADTGPAGRPRRPLALSPSRAGDYRQCPLLYRFRAIDRLPEPKTVAQVKGTLVHAVLEKLHALPREDRTYPAAVKMIVPTWDAMTAGDAELTELVPDGDRTDFLVAARELVKGYFRMENPAGFDARECEMYVDTTLPNGVPVRGFIDRVDVAPTGEVRVVDYKTGKKPIPRFSAQATFQMKFYALVWWRLFDQVPAQLRLMYLKVADDMILAPSETELRYFERDLADLWNSIADDAADGSFAPRTSKLCGWCSFQAICPAFGGTPPEYPGAPELPRAS</sequence>
<dbReference type="GO" id="GO:0006281">
    <property type="term" value="P:DNA repair"/>
    <property type="evidence" value="ECO:0007669"/>
    <property type="project" value="UniProtKB-KW"/>
</dbReference>
<feature type="compositionally biased region" description="Low complexity" evidence="4">
    <location>
        <begin position="31"/>
        <end position="52"/>
    </location>
</feature>
<keyword evidence="2" id="KW-0547">Nucleotide-binding</keyword>
<organism evidence="6 7">
    <name type="scientific">Corynebacterium bovis DSM 20582 = CIP 54.80</name>
    <dbReference type="NCBI Taxonomy" id="927655"/>
    <lineage>
        <taxon>Bacteria</taxon>
        <taxon>Bacillati</taxon>
        <taxon>Actinomycetota</taxon>
        <taxon>Actinomycetes</taxon>
        <taxon>Mycobacteriales</taxon>
        <taxon>Corynebacteriaceae</taxon>
        <taxon>Corynebacterium</taxon>
    </lineage>
</organism>
<dbReference type="EMBL" id="JACHWT010000001">
    <property type="protein sequence ID" value="MBB3115233.1"/>
    <property type="molecule type" value="Genomic_DNA"/>
</dbReference>
<evidence type="ECO:0000256" key="4">
    <source>
        <dbReference type="SAM" id="MobiDB-lite"/>
    </source>
</evidence>
<evidence type="ECO:0000256" key="2">
    <source>
        <dbReference type="ARBA" id="ARBA00022806"/>
    </source>
</evidence>
<name>A0A8H9Y6E7_9CORY</name>
<dbReference type="Pfam" id="PF12705">
    <property type="entry name" value="PDDEXK_1"/>
    <property type="match status" value="1"/>
</dbReference>
<keyword evidence="6" id="KW-0269">Exonuclease</keyword>
<keyword evidence="1" id="KW-0227">DNA damage</keyword>
<comment type="caution">
    <text evidence="6">The sequence shown here is derived from an EMBL/GenBank/DDBJ whole genome shotgun (WGS) entry which is preliminary data.</text>
</comment>
<feature type="region of interest" description="Disordered" evidence="4">
    <location>
        <begin position="1"/>
        <end position="52"/>
    </location>
</feature>
<accession>A0A8H9Y6E7</accession>
<dbReference type="GO" id="GO:0004527">
    <property type="term" value="F:exonuclease activity"/>
    <property type="evidence" value="ECO:0007669"/>
    <property type="project" value="UniProtKB-KW"/>
</dbReference>
<evidence type="ECO:0000256" key="3">
    <source>
        <dbReference type="ARBA" id="ARBA00023204"/>
    </source>
</evidence>
<dbReference type="GeneID" id="60808791"/>
<evidence type="ECO:0000259" key="5">
    <source>
        <dbReference type="Pfam" id="PF12705"/>
    </source>
</evidence>
<reference evidence="6" key="1">
    <citation type="submission" date="2020-08" db="EMBL/GenBank/DDBJ databases">
        <title>Sequencing the genomes of 1000 actinobacteria strains.</title>
        <authorList>
            <person name="Klenk H.-P."/>
        </authorList>
    </citation>
    <scope>NUCLEOTIDE SEQUENCE</scope>
    <source>
        <strain evidence="6">DSM 20582</strain>
    </source>
</reference>
<evidence type="ECO:0000256" key="1">
    <source>
        <dbReference type="ARBA" id="ARBA00022763"/>
    </source>
</evidence>
<dbReference type="GO" id="GO:0004386">
    <property type="term" value="F:helicase activity"/>
    <property type="evidence" value="ECO:0007669"/>
    <property type="project" value="UniProtKB-KW"/>
</dbReference>
<dbReference type="SUPFAM" id="SSF52980">
    <property type="entry name" value="Restriction endonuclease-like"/>
    <property type="match status" value="1"/>
</dbReference>
<dbReference type="RefSeq" id="WP_010270983.1">
    <property type="nucleotide sequence ID" value="NZ_AENJ01000256.1"/>
</dbReference>
<feature type="domain" description="PD-(D/E)XK endonuclease-like" evidence="5">
    <location>
        <begin position="48"/>
        <end position="291"/>
    </location>
</feature>
<dbReference type="InterPro" id="IPR011604">
    <property type="entry name" value="PDDEXK-like_dom_sf"/>
</dbReference>
<evidence type="ECO:0000313" key="7">
    <source>
        <dbReference type="Proteomes" id="UP000612712"/>
    </source>
</evidence>
<keyword evidence="6" id="KW-0540">Nuclease</keyword>
<dbReference type="InterPro" id="IPR038726">
    <property type="entry name" value="PDDEXK_AddAB-type"/>
</dbReference>
<proteinExistence type="predicted"/>
<keyword evidence="3" id="KW-0234">DNA repair</keyword>
<dbReference type="InterPro" id="IPR011335">
    <property type="entry name" value="Restrct_endonuc-II-like"/>
</dbReference>
<dbReference type="AlphaFoldDB" id="A0A8H9Y6E7"/>
<protein>
    <submittedName>
        <fullName evidence="6">Putative RecB family exonuclease</fullName>
    </submittedName>
</protein>